<feature type="compositionally biased region" description="Low complexity" evidence="7">
    <location>
        <begin position="1796"/>
        <end position="1808"/>
    </location>
</feature>
<evidence type="ECO:0000256" key="5">
    <source>
        <dbReference type="ARBA" id="ARBA00023242"/>
    </source>
</evidence>
<feature type="region of interest" description="Disordered" evidence="7">
    <location>
        <begin position="1654"/>
        <end position="1921"/>
    </location>
</feature>
<dbReference type="GO" id="GO:0005634">
    <property type="term" value="C:nucleus"/>
    <property type="evidence" value="ECO:0007669"/>
    <property type="project" value="UniProtKB-SubCell"/>
</dbReference>
<feature type="region of interest" description="Disordered" evidence="7">
    <location>
        <begin position="1164"/>
        <end position="1216"/>
    </location>
</feature>
<feature type="compositionally biased region" description="Polar residues" evidence="7">
    <location>
        <begin position="1247"/>
        <end position="1261"/>
    </location>
</feature>
<dbReference type="PANTHER" id="PTHR22928">
    <property type="entry name" value="TELOMERE-ASSOCIATED PROTEIN RIF1"/>
    <property type="match status" value="1"/>
</dbReference>
<feature type="compositionally biased region" description="Basic and acidic residues" evidence="7">
    <location>
        <begin position="1687"/>
        <end position="1704"/>
    </location>
</feature>
<protein>
    <recommendedName>
        <fullName evidence="8">Telomere-associated protein Rif1 N-terminal domain-containing protein</fullName>
    </recommendedName>
</protein>
<feature type="compositionally biased region" description="Polar residues" evidence="7">
    <location>
        <begin position="1629"/>
        <end position="1641"/>
    </location>
</feature>
<dbReference type="PANTHER" id="PTHR22928:SF3">
    <property type="entry name" value="TELOMERE-ASSOCIATED PROTEIN RIF1"/>
    <property type="match status" value="1"/>
</dbReference>
<evidence type="ECO:0000256" key="3">
    <source>
        <dbReference type="ARBA" id="ARBA00022454"/>
    </source>
</evidence>
<dbReference type="Proteomes" id="UP000178129">
    <property type="component" value="Unassembled WGS sequence"/>
</dbReference>
<feature type="compositionally biased region" description="Polar residues" evidence="7">
    <location>
        <begin position="64"/>
        <end position="77"/>
    </location>
</feature>
<feature type="compositionally biased region" description="Basic and acidic residues" evidence="7">
    <location>
        <begin position="1499"/>
        <end position="1509"/>
    </location>
</feature>
<gene>
    <name evidence="9" type="ORF">RCO7_03613</name>
</gene>
<evidence type="ECO:0000256" key="2">
    <source>
        <dbReference type="ARBA" id="ARBA00004574"/>
    </source>
</evidence>
<feature type="compositionally biased region" description="Low complexity" evidence="7">
    <location>
        <begin position="1664"/>
        <end position="1677"/>
    </location>
</feature>
<dbReference type="STRING" id="914237.A0A1E1LQN7"/>
<dbReference type="Pfam" id="PF12231">
    <property type="entry name" value="Rif1_N"/>
    <property type="match status" value="1"/>
</dbReference>
<comment type="caution">
    <text evidence="9">The sequence shown here is derived from an EMBL/GenBank/DDBJ whole genome shotgun (WGS) entry which is preliminary data.</text>
</comment>
<feature type="compositionally biased region" description="Pro residues" evidence="7">
    <location>
        <begin position="10"/>
        <end position="24"/>
    </location>
</feature>
<feature type="region of interest" description="Disordered" evidence="7">
    <location>
        <begin position="1229"/>
        <end position="1415"/>
    </location>
</feature>
<feature type="compositionally biased region" description="Low complexity" evidence="7">
    <location>
        <begin position="1612"/>
        <end position="1622"/>
    </location>
</feature>
<feature type="compositionally biased region" description="Basic and acidic residues" evidence="7">
    <location>
        <begin position="1856"/>
        <end position="1874"/>
    </location>
</feature>
<evidence type="ECO:0000259" key="8">
    <source>
        <dbReference type="Pfam" id="PF12231"/>
    </source>
</evidence>
<evidence type="ECO:0000256" key="4">
    <source>
        <dbReference type="ARBA" id="ARBA00022895"/>
    </source>
</evidence>
<feature type="compositionally biased region" description="Basic residues" evidence="7">
    <location>
        <begin position="1759"/>
        <end position="1778"/>
    </location>
</feature>
<name>A0A1E1LQN7_9HELO</name>
<feature type="domain" description="Telomere-associated protein Rif1 N-terminal" evidence="8">
    <location>
        <begin position="170"/>
        <end position="537"/>
    </location>
</feature>
<feature type="compositionally biased region" description="Basic and acidic residues" evidence="7">
    <location>
        <begin position="1175"/>
        <end position="1202"/>
    </location>
</feature>
<dbReference type="InParanoid" id="A0A1E1LQN7"/>
<dbReference type="GO" id="GO:0140445">
    <property type="term" value="C:chromosome, telomeric repeat region"/>
    <property type="evidence" value="ECO:0007669"/>
    <property type="project" value="TreeGrafter"/>
</dbReference>
<evidence type="ECO:0000313" key="10">
    <source>
        <dbReference type="Proteomes" id="UP000178129"/>
    </source>
</evidence>
<evidence type="ECO:0000256" key="1">
    <source>
        <dbReference type="ARBA" id="ARBA00004123"/>
    </source>
</evidence>
<feature type="compositionally biased region" description="Polar residues" evidence="7">
    <location>
        <begin position="1589"/>
        <end position="1603"/>
    </location>
</feature>
<keyword evidence="3" id="KW-0158">Chromosome</keyword>
<feature type="compositionally biased region" description="Basic residues" evidence="7">
    <location>
        <begin position="1721"/>
        <end position="1732"/>
    </location>
</feature>
<proteinExistence type="predicted"/>
<keyword evidence="4" id="KW-0779">Telomere</keyword>
<evidence type="ECO:0000313" key="9">
    <source>
        <dbReference type="EMBL" id="CZT12807.1"/>
    </source>
</evidence>
<organism evidence="9 10">
    <name type="scientific">Rhynchosporium graminicola</name>
    <dbReference type="NCBI Taxonomy" id="2792576"/>
    <lineage>
        <taxon>Eukaryota</taxon>
        <taxon>Fungi</taxon>
        <taxon>Dikarya</taxon>
        <taxon>Ascomycota</taxon>
        <taxon>Pezizomycotina</taxon>
        <taxon>Leotiomycetes</taxon>
        <taxon>Helotiales</taxon>
        <taxon>Ploettnerulaceae</taxon>
        <taxon>Rhynchosporium</taxon>
    </lineage>
</organism>
<dbReference type="GO" id="GO:0000723">
    <property type="term" value="P:telomere maintenance"/>
    <property type="evidence" value="ECO:0007669"/>
    <property type="project" value="TreeGrafter"/>
</dbReference>
<dbReference type="EMBL" id="FJUW01000076">
    <property type="protein sequence ID" value="CZT12807.1"/>
    <property type="molecule type" value="Genomic_DNA"/>
</dbReference>
<sequence>MVESVAKSNTPPPLEINARPPTPPRNSSHKELKLGKSNRTKAGGVGGLTRFLKVDAKNKRVSAPASTSTAVDTLGNTPGSGGSRKKKVVWAESSDYNEPPTASFDGQKIRRTVQPLAPSSERKPTKSILKISTNEENVQESNNGTNTKLLPPHHHASFATMLDSIVQQLGGKDRSSKMDAYLMFSSLLKASDNVPDMKALKSKMSILCQFIIHDLSEKLENGKSDTSLVVNALVLLSSFLQKPAITDMFPADFSLQIVEHSIKTFEDASTSKEIIRHLMFIIAQQTFSAKVLTQERVGRLIQALHGIENHIKGKSIATSRIDILRSLLRSSRSHMLANTVWFEDMFNDMLSSLKEIRALAISFGFEAAITLGAESSATRTVSNLFKLENGEKCFAEFYTDRLKVMVKNKQDWDSTAVPQIWSVVMLFLRSKTQALLQWQYLSSFLEVIQLGFNASDSATRIETNLAWNRLIYAMQLNERTPAKFRSILCVALTTQLKARKPSASRSSCLNSIYILLYYALKPQSTSAQLDIYWDEFVTPIIEACSISAKGRADPKAARKDALEACAILQSLFDSKTPRKWDETRAIDSLQHTPMVSSELPALDSKWLRKNSKRVFKVLHPLMEMLYWDLGNISEISILWKTYISSIGSPAVGEIIVSPDTMSSIASMFGMLHRFWLTGCERIAALALSETLSAVQRSTAFTRSFENIILTAACPEGLCLLPFTDKLLAIAQNTFIAVATPSQAFKHHRVETKSPLYHLILLLVTLSPGLEYDRQFFRMADRILSPFIIARAGKAQLDFIYSLVHLLPSESNEASRIVWQVLSEFATTSVDTRNSYENIGDEAIGTKYLNVVTILEKGVDQFPYAPLPAWRHLFDALVNSSTLDAGDAGRAIGVIEPIAKIFIPQVPSVPLSSKRLYYLGLVLGKANYPKDRQALVLAHRKLGTAISNQKSCDPYFHLYRYTSATLKASYEAFSVDKVDEYSHNITAVTGLLGRCPIPHLLSILTKIQHGIDLWIKDPNQLLKSGLDLSKDITTLWIMVKKLIPRIVEQYDHTTVLRDLETLICAGLNSKHGTIVNGTITFWNAVFGSCEESFEYPENLQEALFRLRLVADVQVPHLPESLASESSADQRQHMDFIDTQDDSYNLSSLPNESIMRIMRQTTPQVIIESRRSMSLKRSRDNTPESSRRKSRKRDITPRLRHDDSQIQFEAVESSPMADRVMDSQLLTDKQKETKERQQAEHAMFPDLGSTPNPTEKSARNPTDSELELPTRSSSQLRTKSVEKRQTTPTLPVPSDDDGYVASSPTPTRSVREETAAIPDADPPSSPPVASFQEAIYIESESPSREHTPELALETAPEFAEPNEDDGDNPSPPEITPEPADIMNVQEEQADREQLETTDHHDRMDLDPIVVNDEDQADKTCSIEKGPELTNETASVGPSAQVESLINLTMSTFDFSPEGHPSPPVDSDSSAQARCTQERDLQSSIEEEVKENQIREPCLATTKDEPEGELYHESQQLVKGPMLEPLPPGTPVRHLAGSESVHRSRQAGQVSSPTSSDREDVFEDAVSTPRPTKRKEIVSAPNPATPDFYGTADNSSFLRAVNQNQYDKPVQPEASSLVDATSSSSFKRETRLSASKTVFQSPINSSPARKLTFRKTLTLHPHDKESVSSTAGTKSSSIPSLIPETPFNRPAERIGEQIVDDDGHAMDPESTIIVDISSLQSLRHTVKGKKRGKKRKSEDRGDSSEIPDSQDAMAPRSDTSSPKKRSPSKRSPAKKRPRGRPSRASQVSQESSDHESSSRLRSQSLSLSVDLDAPRQGMEIDGTTMSFSSHVEDQEEVEPAKEREREIEQSLEESTAGEGDGRAGTEIEQSIAKHAEDIEMENTTSAGEATSPDVEILEEAKIDETTIDDFDVTKSGPDEQQEGDIVEEVISRPSPLPIAEAARAEVVELVQPDIPVIVGPEPEEVTGTTMISKLTSLVSDLQTAALSRMDVNTLEDLFYEAKMLLYRAGNRRTAGPGRGVH</sequence>
<feature type="region of interest" description="Disordered" evidence="7">
    <location>
        <begin position="1"/>
        <end position="145"/>
    </location>
</feature>
<feature type="compositionally biased region" description="Polar residues" evidence="7">
    <location>
        <begin position="1543"/>
        <end position="1552"/>
    </location>
</feature>
<keyword evidence="6" id="KW-0131">Cell cycle</keyword>
<evidence type="ECO:0000256" key="6">
    <source>
        <dbReference type="ARBA" id="ARBA00023306"/>
    </source>
</evidence>
<keyword evidence="5" id="KW-0539">Nucleus</keyword>
<feature type="compositionally biased region" description="Basic and acidic residues" evidence="7">
    <location>
        <begin position="1386"/>
        <end position="1403"/>
    </location>
</feature>
<dbReference type="InterPro" id="IPR022031">
    <property type="entry name" value="Rif1_N"/>
</dbReference>
<comment type="subcellular location">
    <subcellularLocation>
        <location evidence="2">Chromosome</location>
        <location evidence="2">Telomere</location>
    </subcellularLocation>
    <subcellularLocation>
        <location evidence="1">Nucleus</location>
    </subcellularLocation>
</comment>
<evidence type="ECO:0000256" key="7">
    <source>
        <dbReference type="SAM" id="MobiDB-lite"/>
    </source>
</evidence>
<feature type="compositionally biased region" description="Polar residues" evidence="7">
    <location>
        <begin position="130"/>
        <end position="145"/>
    </location>
</feature>
<reference evidence="10" key="1">
    <citation type="submission" date="2016-03" db="EMBL/GenBank/DDBJ databases">
        <authorList>
            <person name="Ploux O."/>
        </authorList>
    </citation>
    <scope>NUCLEOTIDE SEQUENCE [LARGE SCALE GENOMIC DNA]</scope>
    <source>
        <strain evidence="10">UK7</strain>
    </source>
</reference>
<feature type="compositionally biased region" description="Basic and acidic residues" evidence="7">
    <location>
        <begin position="1835"/>
        <end position="1845"/>
    </location>
</feature>
<accession>A0A1E1LQN7</accession>
<keyword evidence="10" id="KW-1185">Reference proteome</keyword>
<feature type="region of interest" description="Disordered" evidence="7">
    <location>
        <begin position="1449"/>
        <end position="1641"/>
    </location>
</feature>